<dbReference type="PROSITE" id="PS01156">
    <property type="entry name" value="TONB_DEPENDENT_REC_2"/>
    <property type="match status" value="1"/>
</dbReference>
<evidence type="ECO:0000256" key="6">
    <source>
        <dbReference type="ARBA" id="ARBA00022692"/>
    </source>
</evidence>
<evidence type="ECO:0000256" key="2">
    <source>
        <dbReference type="ARBA" id="ARBA00009810"/>
    </source>
</evidence>
<feature type="chain" id="PRO_5019288411" evidence="18">
    <location>
        <begin position="27"/>
        <end position="728"/>
    </location>
</feature>
<evidence type="ECO:0000313" key="21">
    <source>
        <dbReference type="EMBL" id="RWT15275.1"/>
    </source>
</evidence>
<evidence type="ECO:0000256" key="3">
    <source>
        <dbReference type="ARBA" id="ARBA00022448"/>
    </source>
</evidence>
<dbReference type="Proteomes" id="UP000288843">
    <property type="component" value="Unassembled WGS sequence"/>
</dbReference>
<dbReference type="InterPro" id="IPR037066">
    <property type="entry name" value="Plug_dom_sf"/>
</dbReference>
<evidence type="ECO:0000256" key="13">
    <source>
        <dbReference type="ARBA" id="ARBA00023237"/>
    </source>
</evidence>
<dbReference type="GO" id="GO:0038023">
    <property type="term" value="F:signaling receptor activity"/>
    <property type="evidence" value="ECO:0007669"/>
    <property type="project" value="InterPro"/>
</dbReference>
<feature type="region of interest" description="Disordered" evidence="17">
    <location>
        <begin position="400"/>
        <end position="421"/>
    </location>
</feature>
<dbReference type="CDD" id="cd01347">
    <property type="entry name" value="ligand_gated_channel"/>
    <property type="match status" value="1"/>
</dbReference>
<dbReference type="Pfam" id="PF07715">
    <property type="entry name" value="Plug"/>
    <property type="match status" value="1"/>
</dbReference>
<dbReference type="FunFam" id="2.40.170.20:FF:000002">
    <property type="entry name" value="Colicin I TonB-dependent receptor"/>
    <property type="match status" value="1"/>
</dbReference>
<gene>
    <name evidence="21" type="ORF">DN603_28100</name>
</gene>
<dbReference type="NCBIfam" id="NF010048">
    <property type="entry name" value="PRK13524.1"/>
    <property type="match status" value="1"/>
</dbReference>
<keyword evidence="6 14" id="KW-0812">Transmembrane</keyword>
<dbReference type="EMBL" id="QKOX01000049">
    <property type="protein sequence ID" value="RWT15275.1"/>
    <property type="molecule type" value="Genomic_DNA"/>
</dbReference>
<evidence type="ECO:0000256" key="4">
    <source>
        <dbReference type="ARBA" id="ARBA00022452"/>
    </source>
</evidence>
<evidence type="ECO:0000256" key="14">
    <source>
        <dbReference type="PROSITE-ProRule" id="PRU01360"/>
    </source>
</evidence>
<dbReference type="PANTHER" id="PTHR30069">
    <property type="entry name" value="TONB-DEPENDENT OUTER MEMBRANE RECEPTOR"/>
    <property type="match status" value="1"/>
</dbReference>
<evidence type="ECO:0000256" key="18">
    <source>
        <dbReference type="SAM" id="SignalP"/>
    </source>
</evidence>
<dbReference type="RefSeq" id="WP_128320346.1">
    <property type="nucleotide sequence ID" value="NZ_QKOX01000049.1"/>
</dbReference>
<protein>
    <submittedName>
        <fullName evidence="21">TonB-dependent siderophore receptor</fullName>
    </submittedName>
</protein>
<dbReference type="SUPFAM" id="SSF56935">
    <property type="entry name" value="Porins"/>
    <property type="match status" value="1"/>
</dbReference>
<dbReference type="AlphaFoldDB" id="A0A443VEL3"/>
<evidence type="ECO:0000256" key="7">
    <source>
        <dbReference type="ARBA" id="ARBA00022729"/>
    </source>
</evidence>
<dbReference type="Pfam" id="PF00593">
    <property type="entry name" value="TonB_dep_Rec_b-barrel"/>
    <property type="match status" value="1"/>
</dbReference>
<evidence type="ECO:0000256" key="15">
    <source>
        <dbReference type="PROSITE-ProRule" id="PRU10144"/>
    </source>
</evidence>
<dbReference type="GO" id="GO:0044718">
    <property type="term" value="P:siderophore transmembrane transport"/>
    <property type="evidence" value="ECO:0007669"/>
    <property type="project" value="TreeGrafter"/>
</dbReference>
<dbReference type="InterPro" id="IPR000531">
    <property type="entry name" value="Beta-barrel_TonB"/>
</dbReference>
<keyword evidence="4 14" id="KW-1134">Transmembrane beta strand</keyword>
<keyword evidence="13 14" id="KW-0998">Cell outer membrane</keyword>
<evidence type="ECO:0000256" key="17">
    <source>
        <dbReference type="SAM" id="MobiDB-lite"/>
    </source>
</evidence>
<evidence type="ECO:0000256" key="10">
    <source>
        <dbReference type="ARBA" id="ARBA00023077"/>
    </source>
</evidence>
<dbReference type="Gene3D" id="2.40.170.20">
    <property type="entry name" value="TonB-dependent receptor, beta-barrel domain"/>
    <property type="match status" value="1"/>
</dbReference>
<evidence type="ECO:0000256" key="8">
    <source>
        <dbReference type="ARBA" id="ARBA00023004"/>
    </source>
</evidence>
<dbReference type="PROSITE" id="PS52016">
    <property type="entry name" value="TONB_DEPENDENT_REC_3"/>
    <property type="match status" value="1"/>
</dbReference>
<keyword evidence="7 18" id="KW-0732">Signal</keyword>
<evidence type="ECO:0000256" key="1">
    <source>
        <dbReference type="ARBA" id="ARBA00004571"/>
    </source>
</evidence>
<dbReference type="InterPro" id="IPR010105">
    <property type="entry name" value="TonB_sidphr_rcpt"/>
</dbReference>
<dbReference type="Gene3D" id="2.170.130.10">
    <property type="entry name" value="TonB-dependent receptor, plug domain"/>
    <property type="match status" value="1"/>
</dbReference>
<evidence type="ECO:0000259" key="20">
    <source>
        <dbReference type="Pfam" id="PF07715"/>
    </source>
</evidence>
<dbReference type="NCBIfam" id="TIGR01783">
    <property type="entry name" value="TonB-siderophor"/>
    <property type="match status" value="1"/>
</dbReference>
<keyword evidence="11 14" id="KW-0472">Membrane</keyword>
<evidence type="ECO:0000259" key="19">
    <source>
        <dbReference type="Pfam" id="PF00593"/>
    </source>
</evidence>
<evidence type="ECO:0000256" key="5">
    <source>
        <dbReference type="ARBA" id="ARBA00022496"/>
    </source>
</evidence>
<keyword evidence="8" id="KW-0408">Iron</keyword>
<comment type="similarity">
    <text evidence="2 14 16">Belongs to the TonB-dependent receptor family.</text>
</comment>
<name>A0A443VEL3_RAOPL</name>
<proteinExistence type="inferred from homology"/>
<evidence type="ECO:0000256" key="16">
    <source>
        <dbReference type="RuleBase" id="RU003357"/>
    </source>
</evidence>
<dbReference type="GO" id="GO:0009279">
    <property type="term" value="C:cell outer membrane"/>
    <property type="evidence" value="ECO:0007669"/>
    <property type="project" value="UniProtKB-SubCell"/>
</dbReference>
<comment type="caution">
    <text evidence="21">The sequence shown here is derived from an EMBL/GenBank/DDBJ whole genome shotgun (WGS) entry which is preliminary data.</text>
</comment>
<accession>A0A443VEL3</accession>
<dbReference type="GO" id="GO:0042912">
    <property type="term" value="F:colicin transmembrane transporter activity"/>
    <property type="evidence" value="ECO:0007669"/>
    <property type="project" value="UniProtKB-ARBA"/>
</dbReference>
<comment type="subcellular location">
    <subcellularLocation>
        <location evidence="1 14">Cell outer membrane</location>
        <topology evidence="1 14">Multi-pass membrane protein</topology>
    </subcellularLocation>
</comment>
<dbReference type="InterPro" id="IPR010917">
    <property type="entry name" value="TonB_rcpt_CS"/>
</dbReference>
<sequence>MRSQNYYAITPLALVFAGFLTPDAFADEVERDTETMVVHSTAEEALKQQPGVSVITAEDIARDPPVNDLSEIIRKMPGVNLTGNSASGSRGNNRQIDIRGMGPENTLILIDGVPVTSRNSVRYSWRGERDTRGDSNWVPPEMVERIEVLRGPAAARYGSGAAGGVVNIITKRPTNDWHGSLSFYTNQPENNKEGATNRANFSLNGPLAGDALTMRLYGNINKTDADAWDINHAQNGSYAAGREGVRNKDINALLSWKLTPQQIVDFNYAYSRQGNIYAGDTQYSNGNLSPDGLVSELYGHETNRLYRQSWGLTYNGIWDWGQSKAGVYYEKTNNTRLQEGSTGRVEGMINSDEYATSRLESWRSTGGELNLPFHWLADQTLTLGMEWNRDELNDPASMQATNVSGETIPGTSGEASQRSTTNSATLTGLYLEDNIEAMPGTNIIPGLRFDYHNEFGSNWSPSLNLAQELGEMFKVKAGIARVFKAPNLYQSSEGYLLSTRGNGCPNTISNGSCYLLGNPDLDPEISINKELGLEFNLNGYNAGVTWFRNDYKNKIVSGTDVLGYTSSGNNILQWQNGGKAVVEGLEGTLLIPIVADTLDWRTNATYMIKSENKDTGNPLSVIPKYTINTMLDWQVNSKLSANVNWTMYGRQKPRQYAEIRNETGTLATNEVGAYSVVGIGANYQLLKDLRLNAGISNLFDKQIYRENAGASTYNEPGRAYYAGVTLSF</sequence>
<evidence type="ECO:0000256" key="12">
    <source>
        <dbReference type="ARBA" id="ARBA00023170"/>
    </source>
</evidence>
<keyword evidence="5" id="KW-0410">Iron transport</keyword>
<organism evidence="21 22">
    <name type="scientific">Raoultella planticola</name>
    <name type="common">Klebsiella planticola</name>
    <dbReference type="NCBI Taxonomy" id="575"/>
    <lineage>
        <taxon>Bacteria</taxon>
        <taxon>Pseudomonadati</taxon>
        <taxon>Pseudomonadota</taxon>
        <taxon>Gammaproteobacteria</taxon>
        <taxon>Enterobacterales</taxon>
        <taxon>Enterobacteriaceae</taxon>
        <taxon>Klebsiella/Raoultella group</taxon>
        <taxon>Raoultella</taxon>
    </lineage>
</organism>
<dbReference type="InterPro" id="IPR058134">
    <property type="entry name" value="PirA/FepA/PfeA"/>
</dbReference>
<keyword evidence="3 14" id="KW-0813">Transport</keyword>
<dbReference type="GO" id="GO:0015344">
    <property type="term" value="F:siderophore uptake transmembrane transporter activity"/>
    <property type="evidence" value="ECO:0007669"/>
    <property type="project" value="TreeGrafter"/>
</dbReference>
<dbReference type="InterPro" id="IPR036942">
    <property type="entry name" value="Beta-barrel_TonB_sf"/>
</dbReference>
<feature type="domain" description="TonB-dependent receptor-like beta-barrel" evidence="19">
    <location>
        <begin position="256"/>
        <end position="698"/>
    </location>
</feature>
<dbReference type="PANTHER" id="PTHR30069:SF8">
    <property type="entry name" value="TONB-DEPENDENT SIDEROPHORE RECEPTOR PROTEIN"/>
    <property type="match status" value="1"/>
</dbReference>
<keyword evidence="10 16" id="KW-0798">TonB box</keyword>
<keyword evidence="12 21" id="KW-0675">Receptor</keyword>
<feature type="domain" description="TonB-dependent receptor plug" evidence="20">
    <location>
        <begin position="51"/>
        <end position="165"/>
    </location>
</feature>
<evidence type="ECO:0000313" key="22">
    <source>
        <dbReference type="Proteomes" id="UP000288843"/>
    </source>
</evidence>
<keyword evidence="9" id="KW-0406">Ion transport</keyword>
<dbReference type="NCBIfam" id="NF010051">
    <property type="entry name" value="PRK13528.1"/>
    <property type="match status" value="1"/>
</dbReference>
<dbReference type="InterPro" id="IPR039426">
    <property type="entry name" value="TonB-dep_rcpt-like"/>
</dbReference>
<feature type="short sequence motif" description="TonB C-terminal box" evidence="15">
    <location>
        <begin position="711"/>
        <end position="728"/>
    </location>
</feature>
<dbReference type="InterPro" id="IPR012910">
    <property type="entry name" value="Plug_dom"/>
</dbReference>
<evidence type="ECO:0000256" key="9">
    <source>
        <dbReference type="ARBA" id="ARBA00023065"/>
    </source>
</evidence>
<evidence type="ECO:0000256" key="11">
    <source>
        <dbReference type="ARBA" id="ARBA00023136"/>
    </source>
</evidence>
<reference evidence="21 22" key="1">
    <citation type="submission" date="2018-06" db="EMBL/GenBank/DDBJ databases">
        <title>Carbapenemase-producing Enterobacteriaceae present in wastewater treatment plant effluent and nearby surface waters in the US.</title>
        <authorList>
            <person name="Mathys D.A."/>
            <person name="Mollenkopf D.F."/>
            <person name="Feicht S.M."/>
            <person name="Adams R.J."/>
            <person name="Albers A.L."/>
            <person name="Stuever D.M."/>
            <person name="Daniels J.B."/>
            <person name="Wittum T.E."/>
        </authorList>
    </citation>
    <scope>NUCLEOTIDE SEQUENCE [LARGE SCALE GENOMIC DNA]</scope>
    <source>
        <strain evidence="21 22">GEO_47_Down_B</strain>
    </source>
</reference>
<feature type="signal peptide" evidence="18">
    <location>
        <begin position="1"/>
        <end position="26"/>
    </location>
</feature>